<dbReference type="SUPFAM" id="SSF46689">
    <property type="entry name" value="Homeodomain-like"/>
    <property type="match status" value="1"/>
</dbReference>
<dbReference type="Gene3D" id="1.10.357.10">
    <property type="entry name" value="Tetracycline Repressor, domain 2"/>
    <property type="match status" value="1"/>
</dbReference>
<sequence length="191" mass="21855">MNTNEQITQKLIIDTTKALLEETEDIEKITVRQIAERANVGTGLINYHFKSKDALLSIAIGDTMAKIISNFSESDSYADLTPIEKLKAMLKELYALSDKKEKLMRFILSHDIMNGNMQTPLYLTPLLKQIFGDKKDEIQLRILALQILYPIQVTGLNRKAFYMYSGIDVSDKEQRSRFIDNLINNLIGNHE</sequence>
<keyword evidence="1 2" id="KW-0238">DNA-binding</keyword>
<dbReference type="Proteomes" id="UP001451571">
    <property type="component" value="Chromosome"/>
</dbReference>
<feature type="domain" description="HTH tetR-type" evidence="3">
    <location>
        <begin position="6"/>
        <end position="67"/>
    </location>
</feature>
<dbReference type="EMBL" id="CP146256">
    <property type="protein sequence ID" value="XAH73934.1"/>
    <property type="molecule type" value="Genomic_DNA"/>
</dbReference>
<dbReference type="PANTHER" id="PTHR43479:SF11">
    <property type="entry name" value="ACREF_ENVCD OPERON REPRESSOR-RELATED"/>
    <property type="match status" value="1"/>
</dbReference>
<dbReference type="Pfam" id="PF00440">
    <property type="entry name" value="TetR_N"/>
    <property type="match status" value="1"/>
</dbReference>
<dbReference type="RefSeq" id="WP_342757535.1">
    <property type="nucleotide sequence ID" value="NZ_CP146256.1"/>
</dbReference>
<dbReference type="PROSITE" id="PS50977">
    <property type="entry name" value="HTH_TETR_2"/>
    <property type="match status" value="1"/>
</dbReference>
<organism evidence="4 5">
    <name type="scientific">Kineothrix sedimenti</name>
    <dbReference type="NCBI Taxonomy" id="3123317"/>
    <lineage>
        <taxon>Bacteria</taxon>
        <taxon>Bacillati</taxon>
        <taxon>Bacillota</taxon>
        <taxon>Clostridia</taxon>
        <taxon>Lachnospirales</taxon>
        <taxon>Lachnospiraceae</taxon>
        <taxon>Kineothrix</taxon>
    </lineage>
</organism>
<name>A0ABZ3EXC6_9FIRM</name>
<protein>
    <submittedName>
        <fullName evidence="4">TetR/AcrR family transcriptional regulator</fullName>
    </submittedName>
</protein>
<evidence type="ECO:0000313" key="4">
    <source>
        <dbReference type="EMBL" id="XAH73934.1"/>
    </source>
</evidence>
<evidence type="ECO:0000256" key="2">
    <source>
        <dbReference type="PROSITE-ProRule" id="PRU00335"/>
    </source>
</evidence>
<evidence type="ECO:0000256" key="1">
    <source>
        <dbReference type="ARBA" id="ARBA00023125"/>
    </source>
</evidence>
<dbReference type="InterPro" id="IPR001647">
    <property type="entry name" value="HTH_TetR"/>
</dbReference>
<gene>
    <name evidence="4" type="ORF">V6984_20920</name>
</gene>
<proteinExistence type="predicted"/>
<dbReference type="InterPro" id="IPR009057">
    <property type="entry name" value="Homeodomain-like_sf"/>
</dbReference>
<feature type="DNA-binding region" description="H-T-H motif" evidence="2">
    <location>
        <begin position="30"/>
        <end position="49"/>
    </location>
</feature>
<evidence type="ECO:0000259" key="3">
    <source>
        <dbReference type="PROSITE" id="PS50977"/>
    </source>
</evidence>
<dbReference type="PANTHER" id="PTHR43479">
    <property type="entry name" value="ACREF/ENVCD OPERON REPRESSOR-RELATED"/>
    <property type="match status" value="1"/>
</dbReference>
<reference evidence="4 5" key="1">
    <citation type="submission" date="2024-02" db="EMBL/GenBank/DDBJ databases">
        <title>Bacterial strain from lacustrine sediment.</title>
        <authorList>
            <person name="Petit C."/>
            <person name="Fadhlaoui K."/>
        </authorList>
    </citation>
    <scope>NUCLEOTIDE SEQUENCE [LARGE SCALE GENOMIC DNA]</scope>
    <source>
        <strain evidence="4 5">IPX-CK</strain>
    </source>
</reference>
<dbReference type="InterPro" id="IPR050624">
    <property type="entry name" value="HTH-type_Tx_Regulator"/>
</dbReference>
<keyword evidence="5" id="KW-1185">Reference proteome</keyword>
<accession>A0ABZ3EXC6</accession>
<evidence type="ECO:0000313" key="5">
    <source>
        <dbReference type="Proteomes" id="UP001451571"/>
    </source>
</evidence>